<feature type="compositionally biased region" description="Low complexity" evidence="1">
    <location>
        <begin position="325"/>
        <end position="346"/>
    </location>
</feature>
<proteinExistence type="predicted"/>
<evidence type="ECO:0000259" key="3">
    <source>
        <dbReference type="PROSITE" id="PS51272"/>
    </source>
</evidence>
<feature type="compositionally biased region" description="Basic and acidic residues" evidence="1">
    <location>
        <begin position="443"/>
        <end position="452"/>
    </location>
</feature>
<feature type="domain" description="SLH" evidence="3">
    <location>
        <begin position="233"/>
        <end position="296"/>
    </location>
</feature>
<feature type="region of interest" description="Disordered" evidence="1">
    <location>
        <begin position="441"/>
        <end position="479"/>
    </location>
</feature>
<dbReference type="PANTHER" id="PTHR43308">
    <property type="entry name" value="OUTER MEMBRANE PROTEIN ALPHA-RELATED"/>
    <property type="match status" value="1"/>
</dbReference>
<feature type="region of interest" description="Disordered" evidence="1">
    <location>
        <begin position="313"/>
        <end position="351"/>
    </location>
</feature>
<reference evidence="4 5" key="1">
    <citation type="submission" date="2018-03" db="EMBL/GenBank/DDBJ databases">
        <title>Genome sequence of Paenibacillus elgii strain AC13 an antimicrobial compound producing bacteria.</title>
        <authorList>
            <person name="Kurokawa A.S."/>
            <person name="Araujo J.F."/>
            <person name="Costa R.A."/>
            <person name="Ortega D.B."/>
            <person name="Pires A.S."/>
            <person name="Pappas G.J.Jr."/>
            <person name="Franco O.L."/>
            <person name="Barreto C."/>
            <person name="Magalhaes B.S."/>
            <person name="Kruger R.H."/>
        </authorList>
    </citation>
    <scope>NUCLEOTIDE SEQUENCE [LARGE SCALE GENOMIC DNA]</scope>
    <source>
        <strain evidence="4 5">AC13</strain>
    </source>
</reference>
<feature type="chain" id="PRO_5015644646" evidence="2">
    <location>
        <begin position="37"/>
        <end position="479"/>
    </location>
</feature>
<gene>
    <name evidence="4" type="ORF">C8Z91_07290</name>
</gene>
<dbReference type="Pfam" id="PF00395">
    <property type="entry name" value="SLH"/>
    <property type="match status" value="2"/>
</dbReference>
<dbReference type="AlphaFoldDB" id="A0A2T6G6T1"/>
<evidence type="ECO:0000313" key="5">
    <source>
        <dbReference type="Proteomes" id="UP000244184"/>
    </source>
</evidence>
<keyword evidence="2" id="KW-0732">Signal</keyword>
<protein>
    <submittedName>
        <fullName evidence="4">S-layer homology domain-containing protein</fullName>
    </submittedName>
</protein>
<feature type="signal peptide" evidence="2">
    <location>
        <begin position="1"/>
        <end position="36"/>
    </location>
</feature>
<dbReference type="EMBL" id="PYHP01000019">
    <property type="protein sequence ID" value="PUA39864.1"/>
    <property type="molecule type" value="Genomic_DNA"/>
</dbReference>
<accession>A0A2T6G6T1</accession>
<dbReference type="PROSITE" id="PS51272">
    <property type="entry name" value="SLH"/>
    <property type="match status" value="3"/>
</dbReference>
<feature type="domain" description="SLH" evidence="3">
    <location>
        <begin position="106"/>
        <end position="175"/>
    </location>
</feature>
<evidence type="ECO:0000256" key="2">
    <source>
        <dbReference type="SAM" id="SignalP"/>
    </source>
</evidence>
<dbReference type="Proteomes" id="UP000244184">
    <property type="component" value="Unassembled WGS sequence"/>
</dbReference>
<dbReference type="PANTHER" id="PTHR43308:SF5">
    <property type="entry name" value="S-LAYER PROTEIN _ PEPTIDOGLYCAN ENDO-BETA-N-ACETYLGLUCOSAMINIDASE"/>
    <property type="match status" value="1"/>
</dbReference>
<name>A0A2T6G6T1_9BACL</name>
<dbReference type="InterPro" id="IPR051465">
    <property type="entry name" value="Cell_Envelope_Struct_Comp"/>
</dbReference>
<evidence type="ECO:0000313" key="4">
    <source>
        <dbReference type="EMBL" id="PUA39864.1"/>
    </source>
</evidence>
<organism evidence="4 5">
    <name type="scientific">Paenibacillus elgii</name>
    <dbReference type="NCBI Taxonomy" id="189691"/>
    <lineage>
        <taxon>Bacteria</taxon>
        <taxon>Bacillati</taxon>
        <taxon>Bacillota</taxon>
        <taxon>Bacilli</taxon>
        <taxon>Bacillales</taxon>
        <taxon>Paenibacillaceae</taxon>
        <taxon>Paenibacillus</taxon>
    </lineage>
</organism>
<feature type="domain" description="SLH" evidence="3">
    <location>
        <begin position="38"/>
        <end position="102"/>
    </location>
</feature>
<sequence>MGGFAMNKMYSSWYRKLAVLLSLSVLLSLWPRPASAEVNVFPDVDAKQYAWAVESIRLMANKQVLTGYPDGNFRPNKTISKAEWTAMVYRLFDKYRPNALATGMQKITYFTDVPELHWAHKPISEIYDGSFKIGGYGLSRDGNLAFRPDMQLTRLQLAQLLYAYFDNRLMEKRFSDNDVCSVVSELKDVPVKMFKTEAEYQVAQADGRYVEDGLMDVESNDVFVTLILGKNTGDCRLGKDELSNVQAKALASLKASGIMTPNDQGYFRPKDYVTRAEAVTILDRMYTYLKKNGWLWDYTTVDLALPFNPAGTGTDSGSTGGSNGSSGSSSFNNNPNSNTITPPNGGYSQDGSINWSDKSIVRVTDYFDDKGVIVKNLQQKGEIEAAVQPKGAKYLTITLKSDEKVDMYVIVDGRVGFVKQEEFPLTLQVSGVTTVGLRSQLRNPDKNKRTDDLTTLSVQLSDVEPSKKKEKTKSTSTKP</sequence>
<comment type="caution">
    <text evidence="4">The sequence shown here is derived from an EMBL/GenBank/DDBJ whole genome shotgun (WGS) entry which is preliminary data.</text>
</comment>
<dbReference type="InterPro" id="IPR001119">
    <property type="entry name" value="SLH_dom"/>
</dbReference>
<evidence type="ECO:0000256" key="1">
    <source>
        <dbReference type="SAM" id="MobiDB-lite"/>
    </source>
</evidence>